<dbReference type="SUPFAM" id="SSF52540">
    <property type="entry name" value="P-loop containing nucleoside triphosphate hydrolases"/>
    <property type="match status" value="1"/>
</dbReference>
<accession>Q1PVI5</accession>
<dbReference type="CDD" id="cd00009">
    <property type="entry name" value="AAA"/>
    <property type="match status" value="1"/>
</dbReference>
<proteinExistence type="predicted"/>
<dbReference type="GO" id="GO:0008408">
    <property type="term" value="F:3'-5' exonuclease activity"/>
    <property type="evidence" value="ECO:0007669"/>
    <property type="project" value="InterPro"/>
</dbReference>
<gene>
    <name evidence="1" type="ORF">kustc0488</name>
</gene>
<keyword evidence="1" id="KW-0808">Transferase</keyword>
<dbReference type="InterPro" id="IPR050238">
    <property type="entry name" value="DNA_Rep/Repair_Clamp_Loader"/>
</dbReference>
<dbReference type="NCBIfam" id="TIGR00678">
    <property type="entry name" value="holB"/>
    <property type="match status" value="1"/>
</dbReference>
<dbReference type="PANTHER" id="PTHR11669:SF8">
    <property type="entry name" value="DNA POLYMERASE III SUBUNIT DELTA"/>
    <property type="match status" value="1"/>
</dbReference>
<dbReference type="EC" id="2.7.7.7" evidence="1"/>
<name>Q1PVI5_KUEST</name>
<dbReference type="FunFam" id="3.40.50.300:FF:001255">
    <property type="entry name" value="DNA polymerase III subunit delta"/>
    <property type="match status" value="1"/>
</dbReference>
<dbReference type="GO" id="GO:0003887">
    <property type="term" value="F:DNA-directed DNA polymerase activity"/>
    <property type="evidence" value="ECO:0007669"/>
    <property type="project" value="UniProtKB-EC"/>
</dbReference>
<dbReference type="GO" id="GO:0006261">
    <property type="term" value="P:DNA-templated DNA replication"/>
    <property type="evidence" value="ECO:0007669"/>
    <property type="project" value="TreeGrafter"/>
</dbReference>
<sequence length="354" mass="40848">MPSFKGFMSFAKIIGQEQVLSLFKNALKNERLAHAYIFAGQEGIGKMLFARELAKKIFCQSGKIDGACDNCNICKRIDAGNFTDIFFLLPEKNHRVIKLEQLKYLQEILFVKPLESKHKIVIIEDADKMNEEASNCLLKTLEEPPLYAIILLIVTSLESVSETIKSRCQVVRFSPLSLKAMENILTDRFQLDKQLAGQLALISGGSLKRAAMFMEANALEKKHWLAEKLFEVSLKDNLTFSKELLNEWNIQDMEVLEEKRSHVKELFLLFLMYYRDILICKAGGEHFLLYYDDWKDALIAKSKSMSEKTLFKILERIKTSLKYLDYNANINLLIENMITEILYLQSDPKAWFAQ</sequence>
<keyword evidence="1" id="KW-0548">Nucleotidyltransferase</keyword>
<dbReference type="InterPro" id="IPR027417">
    <property type="entry name" value="P-loop_NTPase"/>
</dbReference>
<dbReference type="AlphaFoldDB" id="Q1PVI5"/>
<reference evidence="1" key="1">
    <citation type="journal article" date="2006" name="Nature">
        <title>Deciphering the evolution and metabolism of an anammox bacterium from a community genome.</title>
        <authorList>
            <person name="Strous M."/>
            <person name="Pelletier E."/>
            <person name="Mangenot S."/>
            <person name="Rattei T."/>
            <person name="Lehner A."/>
            <person name="Taylor M.W."/>
            <person name="Horn M."/>
            <person name="Daims H."/>
            <person name="Bartol-Mavel D."/>
            <person name="Wincker P."/>
            <person name="Barbe V."/>
            <person name="Fonknechten N."/>
            <person name="Vallenet D."/>
            <person name="Segurens B."/>
            <person name="Schenowitz-Truong C."/>
            <person name="Medigue C."/>
            <person name="Collingro A."/>
            <person name="Snel B."/>
            <person name="Dutilh B.E."/>
            <person name="OpDenCamp H.J.M."/>
            <person name="vanDerDrift C."/>
            <person name="Cirpus I."/>
            <person name="vanDePas-Schoonen K.T."/>
            <person name="Harhangi H.R."/>
            <person name="vanNiftrik L."/>
            <person name="Schmid M."/>
            <person name="Keltjens J."/>
            <person name="vanDeVossenberg J."/>
            <person name="Kartal B."/>
            <person name="Meier H."/>
            <person name="Frishman D."/>
            <person name="Huynen M.A."/>
            <person name="Mewes H."/>
            <person name="Weissenbach J."/>
            <person name="Jetten M.S.M."/>
            <person name="Wagner M."/>
            <person name="LePaslier D."/>
        </authorList>
    </citation>
    <scope>NUCLEOTIDE SEQUENCE</scope>
</reference>
<evidence type="ECO:0000313" key="1">
    <source>
        <dbReference type="EMBL" id="CAJ71233.1"/>
    </source>
</evidence>
<reference evidence="1" key="2">
    <citation type="submission" date="2006-01" db="EMBL/GenBank/DDBJ databases">
        <authorList>
            <person name="Genoscope"/>
        </authorList>
    </citation>
    <scope>NUCLEOTIDE SEQUENCE</scope>
</reference>
<dbReference type="Gene3D" id="3.40.50.300">
    <property type="entry name" value="P-loop containing nucleotide triphosphate hydrolases"/>
    <property type="match status" value="1"/>
</dbReference>
<dbReference type="PANTHER" id="PTHR11669">
    <property type="entry name" value="REPLICATION FACTOR C / DNA POLYMERASE III GAMMA-TAU SUBUNIT"/>
    <property type="match status" value="1"/>
</dbReference>
<dbReference type="InterPro" id="IPR004622">
    <property type="entry name" value="DNA_pol_HolB"/>
</dbReference>
<protein>
    <submittedName>
        <fullName evidence="1">Similar to DNA polymerase III clamp loader small subunit</fullName>
        <ecNumber evidence="1">2.7.7.7</ecNumber>
    </submittedName>
</protein>
<dbReference type="Pfam" id="PF13177">
    <property type="entry name" value="DNA_pol3_delta2"/>
    <property type="match status" value="1"/>
</dbReference>
<dbReference type="EMBL" id="CT573073">
    <property type="protein sequence ID" value="CAJ71233.1"/>
    <property type="molecule type" value="Genomic_DNA"/>
</dbReference>
<organism evidence="1">
    <name type="scientific">Kuenenia stuttgartiensis</name>
    <dbReference type="NCBI Taxonomy" id="174633"/>
    <lineage>
        <taxon>Bacteria</taxon>
        <taxon>Pseudomonadati</taxon>
        <taxon>Planctomycetota</taxon>
        <taxon>Candidatus Brocadiia</taxon>
        <taxon>Candidatus Brocadiales</taxon>
        <taxon>Candidatus Brocadiaceae</taxon>
        <taxon>Candidatus Kuenenia</taxon>
    </lineage>
</organism>